<name>A0A0D2I031_CLAB1</name>
<organism evidence="2 3">
    <name type="scientific">Cladophialophora bantiana (strain ATCC 10958 / CBS 173.52 / CDC B-1940 / NIH 8579)</name>
    <name type="common">Xylohypha bantiana</name>
    <dbReference type="NCBI Taxonomy" id="1442370"/>
    <lineage>
        <taxon>Eukaryota</taxon>
        <taxon>Fungi</taxon>
        <taxon>Dikarya</taxon>
        <taxon>Ascomycota</taxon>
        <taxon>Pezizomycotina</taxon>
        <taxon>Eurotiomycetes</taxon>
        <taxon>Chaetothyriomycetidae</taxon>
        <taxon>Chaetothyriales</taxon>
        <taxon>Herpotrichiellaceae</taxon>
        <taxon>Cladophialophora</taxon>
    </lineage>
</organism>
<dbReference type="GeneID" id="27693639"/>
<accession>A0A0D2I031</accession>
<dbReference type="OrthoDB" id="10650888at2759"/>
<reference evidence="2" key="1">
    <citation type="submission" date="2015-01" db="EMBL/GenBank/DDBJ databases">
        <title>The Genome Sequence of Cladophialophora bantiana CBS 173.52.</title>
        <authorList>
            <consortium name="The Broad Institute Genomics Platform"/>
            <person name="Cuomo C."/>
            <person name="de Hoog S."/>
            <person name="Gorbushina A."/>
            <person name="Stielow B."/>
            <person name="Teixiera M."/>
            <person name="Abouelleil A."/>
            <person name="Chapman S.B."/>
            <person name="Priest M."/>
            <person name="Young S.K."/>
            <person name="Wortman J."/>
            <person name="Nusbaum C."/>
            <person name="Birren B."/>
        </authorList>
    </citation>
    <scope>NUCLEOTIDE SEQUENCE [LARGE SCALE GENOMIC DNA]</scope>
    <source>
        <strain evidence="2">CBS 173.52</strain>
    </source>
</reference>
<dbReference type="VEuPathDB" id="FungiDB:Z519_00711"/>
<feature type="compositionally biased region" description="Basic and acidic residues" evidence="1">
    <location>
        <begin position="159"/>
        <end position="180"/>
    </location>
</feature>
<keyword evidence="3" id="KW-1185">Reference proteome</keyword>
<proteinExistence type="predicted"/>
<dbReference type="RefSeq" id="XP_016625717.1">
    <property type="nucleotide sequence ID" value="XM_016758468.1"/>
</dbReference>
<feature type="region of interest" description="Disordered" evidence="1">
    <location>
        <begin position="109"/>
        <end position="180"/>
    </location>
</feature>
<evidence type="ECO:0000256" key="1">
    <source>
        <dbReference type="SAM" id="MobiDB-lite"/>
    </source>
</evidence>
<dbReference type="AlphaFoldDB" id="A0A0D2I031"/>
<protein>
    <submittedName>
        <fullName evidence="2">Uncharacterized protein</fullName>
    </submittedName>
</protein>
<dbReference type="EMBL" id="KN846980">
    <property type="protein sequence ID" value="KIW99048.1"/>
    <property type="molecule type" value="Genomic_DNA"/>
</dbReference>
<dbReference type="HOGENOM" id="CLU_1320765_0_0_1"/>
<sequence>MELKWQRQIRRLCRPRAIREVVFDASDEDVWISGKSPPRSSENQGRFFQASSQSRRFPVLLGHACYATAMTFVPTYDSPAADWAAFEIPNETEASIKAFYVAMKSERTLSPTSTPMSPHEAVATAGRPPPTQLFANSIDGERPDPLTLLNPGRKRNRRRLSDDGESHDPEPGKFRQRRQEHAEAAEAEIRRLRSIIYLLGGDSYAENL</sequence>
<evidence type="ECO:0000313" key="2">
    <source>
        <dbReference type="EMBL" id="KIW99048.1"/>
    </source>
</evidence>
<gene>
    <name evidence="2" type="ORF">Z519_00711</name>
</gene>
<dbReference type="Proteomes" id="UP000053789">
    <property type="component" value="Unassembled WGS sequence"/>
</dbReference>
<evidence type="ECO:0000313" key="3">
    <source>
        <dbReference type="Proteomes" id="UP000053789"/>
    </source>
</evidence>